<comment type="caution">
    <text evidence="4">The sequence shown here is derived from an EMBL/GenBank/DDBJ whole genome shotgun (WGS) entry which is preliminary data.</text>
</comment>
<keyword evidence="4" id="KW-0436">Ligase</keyword>
<dbReference type="AlphaFoldDB" id="A0A4R4UV29"/>
<evidence type="ECO:0000256" key="1">
    <source>
        <dbReference type="ARBA" id="ARBA00022741"/>
    </source>
</evidence>
<dbReference type="Gene3D" id="3.40.50.12780">
    <property type="entry name" value="N-terminal domain of ligase-like"/>
    <property type="match status" value="1"/>
</dbReference>
<proteinExistence type="predicted"/>
<dbReference type="Pfam" id="PF00501">
    <property type="entry name" value="AMP-binding"/>
    <property type="match status" value="1"/>
</dbReference>
<dbReference type="InterPro" id="IPR042099">
    <property type="entry name" value="ANL_N_sf"/>
</dbReference>
<dbReference type="SUPFAM" id="SSF56801">
    <property type="entry name" value="Acetyl-CoA synthetase-like"/>
    <property type="match status" value="1"/>
</dbReference>
<organism evidence="4 5">
    <name type="scientific">Saccharopolyspora aridisoli</name>
    <dbReference type="NCBI Taxonomy" id="2530385"/>
    <lineage>
        <taxon>Bacteria</taxon>
        <taxon>Bacillati</taxon>
        <taxon>Actinomycetota</taxon>
        <taxon>Actinomycetes</taxon>
        <taxon>Pseudonocardiales</taxon>
        <taxon>Pseudonocardiaceae</taxon>
        <taxon>Saccharopolyspora</taxon>
    </lineage>
</organism>
<dbReference type="GO" id="GO:0004467">
    <property type="term" value="F:long-chain fatty acid-CoA ligase activity"/>
    <property type="evidence" value="ECO:0007669"/>
    <property type="project" value="TreeGrafter"/>
</dbReference>
<keyword evidence="2" id="KW-0067">ATP-binding</keyword>
<evidence type="ECO:0000259" key="3">
    <source>
        <dbReference type="Pfam" id="PF00501"/>
    </source>
</evidence>
<evidence type="ECO:0000313" key="4">
    <source>
        <dbReference type="EMBL" id="TDC96327.1"/>
    </source>
</evidence>
<dbReference type="Proteomes" id="UP000294744">
    <property type="component" value="Unassembled WGS sequence"/>
</dbReference>
<keyword evidence="5" id="KW-1185">Reference proteome</keyword>
<evidence type="ECO:0000313" key="5">
    <source>
        <dbReference type="Proteomes" id="UP000294744"/>
    </source>
</evidence>
<name>A0A4R4UV29_9PSEU</name>
<accession>A0A4R4UV29</accession>
<dbReference type="RefSeq" id="WP_132619003.1">
    <property type="nucleotide sequence ID" value="NZ_SMKV01000002.1"/>
</dbReference>
<dbReference type="GO" id="GO:0005524">
    <property type="term" value="F:ATP binding"/>
    <property type="evidence" value="ECO:0007669"/>
    <property type="project" value="UniProtKB-KW"/>
</dbReference>
<dbReference type="PANTHER" id="PTHR43272">
    <property type="entry name" value="LONG-CHAIN-FATTY-ACID--COA LIGASE"/>
    <property type="match status" value="1"/>
</dbReference>
<sequence>MSTLDDWAEAALETTIPRLFSRNTTQFPDQPALTDDDRTLTWKQAGEEVELLAAALYELGLQRGQTILLMMSNRAEHWLADVAATHLGAVPSTLHPLLSQDQVHAIATHSRARVVVLESSDQLRRWAKALRNDSAVEHVVVLDEAVMISADHRFRTWSDLRRHGADRLRDDPALLQRESAPVTPATPAAIIYPSADSDRLKGVVLTHSNICFAAAALHHLTRPEPHSARLSYLPLSHISERVVGVYAAIHDAAHVHFCGDRDEVLNELPRARPALFFASPQVWSQLAGLLRSIPAEQRRTPRGRQRVRARVGLDRTVWPSIGSGPIDPEVLELFTGVGVEICELWGVIETTGCATTNRPDARRTGTVGRAMPGMEVRIAPDGEVLVRGPLVCAGYLEADGMIRPVTDAEGWLPTGDVGELDADGYLTITGHKPELFGGDIPLAL</sequence>
<dbReference type="InterPro" id="IPR000873">
    <property type="entry name" value="AMP-dep_synth/lig_dom"/>
</dbReference>
<gene>
    <name evidence="4" type="ORF">E1161_02255</name>
</gene>
<feature type="domain" description="AMP-dependent synthetase/ligase" evidence="3">
    <location>
        <begin position="20"/>
        <end position="396"/>
    </location>
</feature>
<reference evidence="4 5" key="1">
    <citation type="submission" date="2019-03" db="EMBL/GenBank/DDBJ databases">
        <title>Draft genome sequences of novel Actinobacteria.</title>
        <authorList>
            <person name="Sahin N."/>
            <person name="Ay H."/>
            <person name="Saygin H."/>
        </authorList>
    </citation>
    <scope>NUCLEOTIDE SEQUENCE [LARGE SCALE GENOMIC DNA]</scope>
    <source>
        <strain evidence="4 5">16K404</strain>
    </source>
</reference>
<evidence type="ECO:0000256" key="2">
    <source>
        <dbReference type="ARBA" id="ARBA00022840"/>
    </source>
</evidence>
<keyword evidence="1" id="KW-0547">Nucleotide-binding</keyword>
<dbReference type="PANTHER" id="PTHR43272:SF33">
    <property type="entry name" value="AMP-BINDING DOMAIN-CONTAINING PROTEIN-RELATED"/>
    <property type="match status" value="1"/>
</dbReference>
<protein>
    <submittedName>
        <fullName evidence="4">Long-chain fatty acid--CoA ligase</fullName>
    </submittedName>
</protein>
<dbReference type="OrthoDB" id="3699716at2"/>
<dbReference type="EMBL" id="SMKV01000002">
    <property type="protein sequence ID" value="TDC96327.1"/>
    <property type="molecule type" value="Genomic_DNA"/>
</dbReference>
<dbReference type="GO" id="GO:0016020">
    <property type="term" value="C:membrane"/>
    <property type="evidence" value="ECO:0007669"/>
    <property type="project" value="TreeGrafter"/>
</dbReference>